<gene>
    <name evidence="2" type="ORF">PFY00_12835</name>
</gene>
<dbReference type="PROSITE" id="PS00409">
    <property type="entry name" value="PROKAR_NTER_METHYL"/>
    <property type="match status" value="1"/>
</dbReference>
<dbReference type="Pfam" id="PF07963">
    <property type="entry name" value="N_methyl"/>
    <property type="match status" value="1"/>
</dbReference>
<dbReference type="Proteomes" id="UP001210720">
    <property type="component" value="Unassembled WGS sequence"/>
</dbReference>
<keyword evidence="1" id="KW-1133">Transmembrane helix</keyword>
<accession>A0ABT4XUK7</accession>
<evidence type="ECO:0000313" key="2">
    <source>
        <dbReference type="EMBL" id="MDA7425613.1"/>
    </source>
</evidence>
<evidence type="ECO:0000313" key="3">
    <source>
        <dbReference type="Proteomes" id="UP001210720"/>
    </source>
</evidence>
<dbReference type="NCBIfam" id="TIGR02532">
    <property type="entry name" value="IV_pilin_GFxxxE"/>
    <property type="match status" value="1"/>
</dbReference>
<comment type="caution">
    <text evidence="2">The sequence shown here is derived from an EMBL/GenBank/DDBJ whole genome shotgun (WGS) entry which is preliminary data.</text>
</comment>
<organism evidence="2 3">
    <name type="scientific">Thalassococcus lentus</name>
    <dbReference type="NCBI Taxonomy" id="1210524"/>
    <lineage>
        <taxon>Bacteria</taxon>
        <taxon>Pseudomonadati</taxon>
        <taxon>Pseudomonadota</taxon>
        <taxon>Alphaproteobacteria</taxon>
        <taxon>Rhodobacterales</taxon>
        <taxon>Roseobacteraceae</taxon>
        <taxon>Thalassococcus</taxon>
    </lineage>
</organism>
<feature type="transmembrane region" description="Helical" evidence="1">
    <location>
        <begin position="32"/>
        <end position="53"/>
    </location>
</feature>
<dbReference type="EMBL" id="JAQIOY010000004">
    <property type="protein sequence ID" value="MDA7425613.1"/>
    <property type="molecule type" value="Genomic_DNA"/>
</dbReference>
<sequence>MPSWARFWRSTKLRFDSQPRSNNRGFSLLETLLSMAAVSVVLVSVYSVSAGLIDRQAAAQRDLELAQVARALLDEYVVTFPLSDTAGTYKGTWDWFIREKPYVPDHKTEQDHLFRFVEVTAQVNRSGSTRAPYVLSTILARRAPGI</sequence>
<dbReference type="InterPro" id="IPR012902">
    <property type="entry name" value="N_methyl_site"/>
</dbReference>
<name>A0ABT4XUK7_9RHOB</name>
<keyword evidence="1" id="KW-0472">Membrane</keyword>
<evidence type="ECO:0000256" key="1">
    <source>
        <dbReference type="SAM" id="Phobius"/>
    </source>
</evidence>
<reference evidence="2 3" key="1">
    <citation type="submission" date="2023-01" db="EMBL/GenBank/DDBJ databases">
        <title>Thalassococcus onchidii sp. nov., isolated from a marine invertebrate from the South China Sea.</title>
        <authorList>
            <person name="Xu S."/>
            <person name="Liu Z."/>
            <person name="Xu Y."/>
        </authorList>
    </citation>
    <scope>NUCLEOTIDE SEQUENCE [LARGE SCALE GENOMIC DNA]</scope>
    <source>
        <strain evidence="2 3">KCTC 32084</strain>
    </source>
</reference>
<keyword evidence="1" id="KW-0812">Transmembrane</keyword>
<proteinExistence type="predicted"/>
<protein>
    <submittedName>
        <fullName evidence="2">Prepilin-type N-terminal cleavage/methylation domain-containing protein</fullName>
    </submittedName>
</protein>
<keyword evidence="3" id="KW-1185">Reference proteome</keyword>
<dbReference type="RefSeq" id="WP_271432974.1">
    <property type="nucleotide sequence ID" value="NZ_JAQIOY010000004.1"/>
</dbReference>